<dbReference type="GO" id="GO:0005829">
    <property type="term" value="C:cytosol"/>
    <property type="evidence" value="ECO:0007669"/>
    <property type="project" value="TreeGrafter"/>
</dbReference>
<dbReference type="SMART" id="SM00852">
    <property type="entry name" value="MoCF_biosynth"/>
    <property type="match status" value="1"/>
</dbReference>
<keyword evidence="6" id="KW-1185">Reference proteome</keyword>
<dbReference type="RefSeq" id="WP_120086181.1">
    <property type="nucleotide sequence ID" value="NZ_QMDW01000029.1"/>
</dbReference>
<protein>
    <submittedName>
        <fullName evidence="5">Molybdenum cofactor biosynthesis protein MoaB</fullName>
    </submittedName>
</protein>
<comment type="similarity">
    <text evidence="1">Belongs to the MoaB/Mog family.</text>
</comment>
<feature type="domain" description="MoaB/Mog" evidence="4">
    <location>
        <begin position="31"/>
        <end position="180"/>
    </location>
</feature>
<sequence length="197" mass="21046">MIQNDRELPPAEDRRTTDADGHDCIDPLGVAIVTVSSSRGDVVEKTPPDPGGDAIASILVEAGHVVTSRRLVPDDYARIKTTVSECLDRPDVDLVVTTGGTGVTVDDVTPDAVSELFDRELPGFGEAFRWLSWEEVRTRIVSTRATAGIARDVPVFVLPGSENAVELATAEIIVEEAPHLSGLATRHTNEKSGGEAH</sequence>
<evidence type="ECO:0000313" key="6">
    <source>
        <dbReference type="Proteomes" id="UP000281564"/>
    </source>
</evidence>
<dbReference type="SUPFAM" id="SSF53218">
    <property type="entry name" value="Molybdenum cofactor biosynthesis proteins"/>
    <property type="match status" value="1"/>
</dbReference>
<dbReference type="Proteomes" id="UP000281564">
    <property type="component" value="Unassembled WGS sequence"/>
</dbReference>
<dbReference type="InterPro" id="IPR001453">
    <property type="entry name" value="MoaB/Mog_dom"/>
</dbReference>
<evidence type="ECO:0000259" key="4">
    <source>
        <dbReference type="SMART" id="SM00852"/>
    </source>
</evidence>
<dbReference type="PANTHER" id="PTHR43232:SF2">
    <property type="entry name" value="MOLYBDENUM COFACTOR BIOSYNTHESIS PROTEIN B"/>
    <property type="match status" value="1"/>
</dbReference>
<organism evidence="5 6">
    <name type="scientific">Halonotius pteroides</name>
    <dbReference type="NCBI Taxonomy" id="268735"/>
    <lineage>
        <taxon>Archaea</taxon>
        <taxon>Methanobacteriati</taxon>
        <taxon>Methanobacteriota</taxon>
        <taxon>Stenosarchaea group</taxon>
        <taxon>Halobacteria</taxon>
        <taxon>Halobacteriales</taxon>
        <taxon>Haloferacaceae</taxon>
        <taxon>Halonotius</taxon>
    </lineage>
</organism>
<dbReference type="PANTHER" id="PTHR43232">
    <property type="entry name" value="MOLYBDENUM COFACTOR BIOSYNTHESIS PROTEIN B"/>
    <property type="match status" value="1"/>
</dbReference>
<dbReference type="PIRSF" id="PIRSF006443">
    <property type="entry name" value="MoaB"/>
    <property type="match status" value="1"/>
</dbReference>
<gene>
    <name evidence="5" type="ORF">DP106_13650</name>
</gene>
<dbReference type="PROSITE" id="PS01078">
    <property type="entry name" value="MOCF_BIOSYNTHESIS_1"/>
    <property type="match status" value="1"/>
</dbReference>
<dbReference type="InterPro" id="IPR012245">
    <property type="entry name" value="MoaB"/>
</dbReference>
<reference evidence="5 6" key="1">
    <citation type="submission" date="2018-06" db="EMBL/GenBank/DDBJ databases">
        <title>Halonotius sp. F13-13 a new haloarchaeeon isolated from a solar saltern from Isla Cristina, Huelva, Spain.</title>
        <authorList>
            <person name="Duran-Viseras A."/>
            <person name="Sanchez-Porro C."/>
            <person name="Ventosa A."/>
        </authorList>
    </citation>
    <scope>NUCLEOTIDE SEQUENCE [LARGE SCALE GENOMIC DNA]</scope>
    <source>
        <strain evidence="5 6">CECT 7525</strain>
    </source>
</reference>
<dbReference type="Pfam" id="PF00994">
    <property type="entry name" value="MoCF_biosynth"/>
    <property type="match status" value="1"/>
</dbReference>
<evidence type="ECO:0000256" key="3">
    <source>
        <dbReference type="SAM" id="MobiDB-lite"/>
    </source>
</evidence>
<dbReference type="NCBIfam" id="TIGR00177">
    <property type="entry name" value="molyb_syn"/>
    <property type="match status" value="1"/>
</dbReference>
<comment type="caution">
    <text evidence="5">The sequence shown here is derived from an EMBL/GenBank/DDBJ whole genome shotgun (WGS) entry which is preliminary data.</text>
</comment>
<proteinExistence type="inferred from homology"/>
<dbReference type="Gene3D" id="3.40.980.10">
    <property type="entry name" value="MoaB/Mog-like domain"/>
    <property type="match status" value="1"/>
</dbReference>
<dbReference type="InterPro" id="IPR008284">
    <property type="entry name" value="MoCF_biosynth_CS"/>
</dbReference>
<dbReference type="GO" id="GO:0006777">
    <property type="term" value="P:Mo-molybdopterin cofactor biosynthetic process"/>
    <property type="evidence" value="ECO:0007669"/>
    <property type="project" value="UniProtKB-KW"/>
</dbReference>
<evidence type="ECO:0000256" key="1">
    <source>
        <dbReference type="ARBA" id="ARBA00006112"/>
    </source>
</evidence>
<name>A0A3A6QKF6_9EURY</name>
<accession>A0A3A6QKF6</accession>
<dbReference type="InterPro" id="IPR036425">
    <property type="entry name" value="MoaB/Mog-like_dom_sf"/>
</dbReference>
<dbReference type="AlphaFoldDB" id="A0A3A6QKF6"/>
<dbReference type="EMBL" id="QMDW01000029">
    <property type="protein sequence ID" value="RJX47931.1"/>
    <property type="molecule type" value="Genomic_DNA"/>
</dbReference>
<feature type="region of interest" description="Disordered" evidence="3">
    <location>
        <begin position="1"/>
        <end position="22"/>
    </location>
</feature>
<evidence type="ECO:0000313" key="5">
    <source>
        <dbReference type="EMBL" id="RJX47931.1"/>
    </source>
</evidence>
<dbReference type="OrthoDB" id="205337at2157"/>
<evidence type="ECO:0000256" key="2">
    <source>
        <dbReference type="ARBA" id="ARBA00023150"/>
    </source>
</evidence>
<keyword evidence="2" id="KW-0501">Molybdenum cofactor biosynthesis</keyword>